<gene>
    <name evidence="2" type="ORF">CHLNCDRAFT_141186</name>
</gene>
<proteinExistence type="predicted"/>
<dbReference type="EMBL" id="GL433866">
    <property type="protein sequence ID" value="EFN51211.1"/>
    <property type="molecule type" value="Genomic_DNA"/>
</dbReference>
<evidence type="ECO:0000313" key="3">
    <source>
        <dbReference type="Proteomes" id="UP000008141"/>
    </source>
</evidence>
<evidence type="ECO:0000256" key="1">
    <source>
        <dbReference type="SAM" id="SignalP"/>
    </source>
</evidence>
<accession>E1ZS98</accession>
<protein>
    <submittedName>
        <fullName evidence="2">Expressed protein</fullName>
    </submittedName>
</protein>
<feature type="chain" id="PRO_5003156665" evidence="1">
    <location>
        <begin position="25"/>
        <end position="592"/>
    </location>
</feature>
<evidence type="ECO:0000313" key="2">
    <source>
        <dbReference type="EMBL" id="EFN51211.1"/>
    </source>
</evidence>
<dbReference type="PROSITE" id="PS51257">
    <property type="entry name" value="PROKAR_LIPOPROTEIN"/>
    <property type="match status" value="1"/>
</dbReference>
<dbReference type="Proteomes" id="UP000008141">
    <property type="component" value="Unassembled WGS sequence"/>
</dbReference>
<name>E1ZS98_CHLVA</name>
<reference evidence="2 3" key="1">
    <citation type="journal article" date="2010" name="Plant Cell">
        <title>The Chlorella variabilis NC64A genome reveals adaptation to photosymbiosis, coevolution with viruses, and cryptic sex.</title>
        <authorList>
            <person name="Blanc G."/>
            <person name="Duncan G."/>
            <person name="Agarkova I."/>
            <person name="Borodovsky M."/>
            <person name="Gurnon J."/>
            <person name="Kuo A."/>
            <person name="Lindquist E."/>
            <person name="Lucas S."/>
            <person name="Pangilinan J."/>
            <person name="Polle J."/>
            <person name="Salamov A."/>
            <person name="Terry A."/>
            <person name="Yamada T."/>
            <person name="Dunigan D.D."/>
            <person name="Grigoriev I.V."/>
            <person name="Claverie J.M."/>
            <person name="Van Etten J.L."/>
        </authorList>
    </citation>
    <scope>NUCLEOTIDE SEQUENCE [LARGE SCALE GENOMIC DNA]</scope>
    <source>
        <strain evidence="2 3">NC64A</strain>
    </source>
</reference>
<dbReference type="AlphaFoldDB" id="E1ZS98"/>
<dbReference type="KEGG" id="cvr:CHLNCDRAFT_141186"/>
<feature type="signal peptide" evidence="1">
    <location>
        <begin position="1"/>
        <end position="24"/>
    </location>
</feature>
<dbReference type="GeneID" id="17350642"/>
<keyword evidence="1" id="KW-0732">Signal</keyword>
<dbReference type="InParanoid" id="E1ZS98"/>
<keyword evidence="3" id="KW-1185">Reference proteome</keyword>
<sequence length="592" mass="64437">MTRRPLAALVLALVAAACTRQAVAETCPYAQPFLGCVLNVGWKLPNLTQVLISKKATPLITVPPLNVVGYPGDPNLLAILPLNGAVDLLFNSIPQSTHNCFVPVLPGLTAKRWAADPDSPYYSSFKACSRAPWPDGSEHTFVMGAWGDLSKISKKRLRQVPAVAQFKRKYGKMAPKLGLCMGVNPCGMNIFIGLERFEQYATMNFDFNNGAKLKVFVRPDSYYWSWGMSMLPPAWRAPGAPPMAWGIDPLVNGSLGKPRHAAPVCWSSPIQQLSGTTLTGSVYVEGPLRGGSASNNLKMSFITFELGSQKAWWGMLRDLTRRAVSMKLHAMPNVLLWNKVALSFRDYDRYIHIRGAQLTARTSDGFFWASAYRQNIPAYNLARFITPLGNLLAKVYVGAKTGTTHRITSFEMHGHGSSGAAVRLWFKPGNFKLTPAVRARFIVGIPTIWTDWAAIFRAPKDSNFYNSVTLSLGGRPYQIVFCSRASDCASSAGCWTHCHDKLRVCVPRDPAPDGCPGTLRMGAASAATAAAVAAAAAQLPEVPASSPDPLSGEGEVAMAVAEAGRECSWDNPCPRGRCESDYLQERYVCVDP</sequence>
<organism evidence="3">
    <name type="scientific">Chlorella variabilis</name>
    <name type="common">Green alga</name>
    <dbReference type="NCBI Taxonomy" id="554065"/>
    <lineage>
        <taxon>Eukaryota</taxon>
        <taxon>Viridiplantae</taxon>
        <taxon>Chlorophyta</taxon>
        <taxon>core chlorophytes</taxon>
        <taxon>Trebouxiophyceae</taxon>
        <taxon>Chlorellales</taxon>
        <taxon>Chlorellaceae</taxon>
        <taxon>Chlorella clade</taxon>
        <taxon>Chlorella</taxon>
    </lineage>
</organism>
<dbReference type="OrthoDB" id="10451278at2759"/>
<dbReference type="RefSeq" id="XP_005843313.1">
    <property type="nucleotide sequence ID" value="XM_005843251.1"/>
</dbReference>